<evidence type="ECO:0000259" key="3">
    <source>
        <dbReference type="Pfam" id="PF08662"/>
    </source>
</evidence>
<reference evidence="6 7" key="1">
    <citation type="submission" date="2023-01" db="EMBL/GenBank/DDBJ databases">
        <title>Novel diversity within Roseofilum (Cyanobacteria; Desertifilaceae) from marine benthic mats with descriptions of four novel species.</title>
        <authorList>
            <person name="Wang Y."/>
            <person name="Berthold D.E."/>
            <person name="Hu J."/>
            <person name="Lefler F.W."/>
            <person name="Laughinghouse H.D. IV."/>
        </authorList>
    </citation>
    <scope>NUCLEOTIDE SEQUENCE [LARGE SCALE GENOMIC DNA]</scope>
    <source>
        <strain evidence="6 7">BLCC-M114</strain>
    </source>
</reference>
<dbReference type="InterPro" id="IPR011044">
    <property type="entry name" value="Quino_amine_DH_bsu"/>
</dbReference>
<dbReference type="InterPro" id="IPR001680">
    <property type="entry name" value="WD40_rpt"/>
</dbReference>
<dbReference type="InterPro" id="IPR015943">
    <property type="entry name" value="WD40/YVTN_repeat-like_dom_sf"/>
</dbReference>
<keyword evidence="1" id="KW-0853">WD repeat</keyword>
<dbReference type="SUPFAM" id="SSF69304">
    <property type="entry name" value="Tricorn protease N-terminal domain"/>
    <property type="match status" value="1"/>
</dbReference>
<evidence type="ECO:0000256" key="1">
    <source>
        <dbReference type="ARBA" id="ARBA00022574"/>
    </source>
</evidence>
<dbReference type="InterPro" id="IPR036034">
    <property type="entry name" value="PDZ_sf"/>
</dbReference>
<proteinExistence type="predicted"/>
<evidence type="ECO:0000313" key="6">
    <source>
        <dbReference type="EMBL" id="MDJ1172791.1"/>
    </source>
</evidence>
<evidence type="ECO:0000313" key="7">
    <source>
        <dbReference type="Proteomes" id="UP001235849"/>
    </source>
</evidence>
<dbReference type="Pfam" id="PF17820">
    <property type="entry name" value="PDZ_6"/>
    <property type="match status" value="1"/>
</dbReference>
<dbReference type="PANTHER" id="PTHR22838">
    <property type="entry name" value="WD REPEAT PROTEIN 26-RELATED"/>
    <property type="match status" value="1"/>
</dbReference>
<dbReference type="InterPro" id="IPR027417">
    <property type="entry name" value="P-loop_NTPase"/>
</dbReference>
<comment type="caution">
    <text evidence="6">The sequence shown here is derived from an EMBL/GenBank/DDBJ whole genome shotgun (WGS) entry which is preliminary data.</text>
</comment>
<dbReference type="InterPro" id="IPR049052">
    <property type="entry name" value="nSTAND1"/>
</dbReference>
<feature type="domain" description="PDZ" evidence="4">
    <location>
        <begin position="1352"/>
        <end position="1406"/>
    </location>
</feature>
<dbReference type="Gene3D" id="2.30.42.10">
    <property type="match status" value="1"/>
</dbReference>
<dbReference type="SMART" id="SM00320">
    <property type="entry name" value="WD40"/>
    <property type="match status" value="6"/>
</dbReference>
<dbReference type="SUPFAM" id="SSF50156">
    <property type="entry name" value="PDZ domain-like"/>
    <property type="match status" value="1"/>
</dbReference>
<keyword evidence="7" id="KW-1185">Reference proteome</keyword>
<dbReference type="SUPFAM" id="SSF52540">
    <property type="entry name" value="P-loop containing nucleoside triphosphate hydrolases"/>
    <property type="match status" value="1"/>
</dbReference>
<dbReference type="SUPFAM" id="SSF50998">
    <property type="entry name" value="Quinoprotein alcohol dehydrogenase-like"/>
    <property type="match status" value="1"/>
</dbReference>
<accession>A0ABT7B2K3</accession>
<gene>
    <name evidence="6" type="ORF">PMG25_01650</name>
</gene>
<dbReference type="Gene3D" id="3.40.50.300">
    <property type="entry name" value="P-loop containing nucleotide triphosphate hydrolases"/>
    <property type="match status" value="1"/>
</dbReference>
<keyword evidence="2" id="KW-0677">Repeat</keyword>
<dbReference type="RefSeq" id="WP_283765170.1">
    <property type="nucleotide sequence ID" value="NZ_JAQOSO010000004.1"/>
</dbReference>
<dbReference type="Gene3D" id="2.130.10.10">
    <property type="entry name" value="YVTN repeat-like/Quinoprotein amine dehydrogenase"/>
    <property type="match status" value="4"/>
</dbReference>
<dbReference type="InterPro" id="IPR051350">
    <property type="entry name" value="WD_repeat-ST_regulator"/>
</dbReference>
<dbReference type="Pfam" id="PF20703">
    <property type="entry name" value="nSTAND1"/>
    <property type="match status" value="1"/>
</dbReference>
<dbReference type="EMBL" id="JAQOSO010000004">
    <property type="protein sequence ID" value="MDJ1172791.1"/>
    <property type="molecule type" value="Genomic_DNA"/>
</dbReference>
<dbReference type="PANTHER" id="PTHR22838:SF0">
    <property type="entry name" value="WD REPEAT-CONTAINING PROTEIN 26"/>
    <property type="match status" value="1"/>
</dbReference>
<feature type="domain" description="Novel STAND NTPase 1" evidence="5">
    <location>
        <begin position="233"/>
        <end position="628"/>
    </location>
</feature>
<evidence type="ECO:0000256" key="2">
    <source>
        <dbReference type="ARBA" id="ARBA00022737"/>
    </source>
</evidence>
<name>A0ABT7B2K3_9CYAN</name>
<feature type="domain" description="Translation initiation factor beta propellor-like" evidence="3">
    <location>
        <begin position="889"/>
        <end position="1012"/>
    </location>
</feature>
<dbReference type="InterPro" id="IPR041489">
    <property type="entry name" value="PDZ_6"/>
</dbReference>
<dbReference type="InterPro" id="IPR013979">
    <property type="entry name" value="TIF_beta_prop-like"/>
</dbReference>
<dbReference type="Proteomes" id="UP001235849">
    <property type="component" value="Unassembled WGS sequence"/>
</dbReference>
<dbReference type="InterPro" id="IPR011047">
    <property type="entry name" value="Quinoprotein_ADH-like_sf"/>
</dbReference>
<evidence type="ECO:0000259" key="4">
    <source>
        <dbReference type="Pfam" id="PF17820"/>
    </source>
</evidence>
<evidence type="ECO:0000259" key="5">
    <source>
        <dbReference type="Pfam" id="PF20703"/>
    </source>
</evidence>
<dbReference type="Pfam" id="PF08662">
    <property type="entry name" value="eIF2A"/>
    <property type="match status" value="1"/>
</dbReference>
<protein>
    <submittedName>
        <fullName evidence="6">PDZ domain-containing protein</fullName>
    </submittedName>
</protein>
<organism evidence="6 7">
    <name type="scientific">Roseofilum capinflatum BLCC-M114</name>
    <dbReference type="NCBI Taxonomy" id="3022440"/>
    <lineage>
        <taxon>Bacteria</taxon>
        <taxon>Bacillati</taxon>
        <taxon>Cyanobacteriota</taxon>
        <taxon>Cyanophyceae</taxon>
        <taxon>Desertifilales</taxon>
        <taxon>Desertifilaceae</taxon>
        <taxon>Roseofilum</taxon>
        <taxon>Roseofilum capinflatum</taxon>
    </lineage>
</organism>
<dbReference type="SUPFAM" id="SSF50969">
    <property type="entry name" value="YVTN repeat-like/Quinoprotein amine dehydrogenase"/>
    <property type="match status" value="1"/>
</dbReference>
<sequence>MLQQFAGVGMVLASPNFKQVNQVVLNGAKKAVRILAIFGDGRLTDTIQAEIKAIEARTNAEITFLVEPKEAEILTLLKEKSWDILIFAGHGKTSQRKGAIKINQKNWIGIDKLRDGLKSAIDKGLQLAVISACDGLGVANQLGEGEQLYLPQSVVMREVLPVAVAPRFLQAFLDKYTAGFSLDTAVREGRTILSSEKFKDSFPCADWLPVVMKNPAQDTLRWVELGGVSTIPPYKGLLSFQEEDQDLFFGRDKVISEWVKFLNKEHLLLVTGASGSGKSSVVLAGLVPQYRGTCSIIKMRPLYPASNPFENFAAELLRLGKNEADLEQVEPLEHQMILERELANQLQVNPQQAIAQLQDVIQQQQRPILWVIDQLEEVYSPRCDGYRQAFLDMILAVIDQKNPQVKIALTLQSLFLEQVDTPLGKRITPCEKRLFALGNDAEDCQNLQEMMIRPARAFEVEFAEGLVDTIIEDLQAVANNLPMLEFALTELWQRQRGGRIDYQAYEGIGNVAQALTDKANAVFEQLDEPQKQQARRIFVQLIQPIEKQGNKVAIRKIATNQELQEEDWELLTVFAQARLVITDKEGEEKRAQLSHEVLIEQWETLKEWIKDNWEFRRWQEWLREQMKRPDSKLLQGAALDDGLYWLRKYGEGILLAEREFVEKSEKQRKRQRRQTIAGLVTALVIVTVSGIVAVWQWQRAEWQRDIAETENLANAALDQFESGESQLDALMTAIESGERLKELVKHTSDLASYPTTLPFLALQKITSEIRNKNKFVRNDVFDTDYTFFTPDSQHIISASHVYGKVTIWNEAGQIIAEWEDPQNKKINYVSISPNGKYIATVNAGHSVHIYDLNGDLVSSEKLADYFWQGDFFSKQERIDPRIAEFSVKSDYLAIGGAYSSKVQFTDFSGKLIKEIESNAGGTIHSIKFHPNGKEVMIGNAVGVLEVYNLETLKKIKTIKAHDSRITKIEISADGNHIATLGIDQEASGKPEYVSKLWNISGEKISNLSSFELLNWNANLGDIDFSPDGQQISTVHPGLGLLNTYNSHSGKLIRQTTIHRLSGFGLSYSPDGSVIGIAGEPEIQFISASDNIFHELPMNYEVILPGDYKQSSLVNLQYTDDSKYLFATDARNGVLDIWNLEQVDPQRINLSKSRWLTLSNNGKNILRFDNGNVDFFSKEGELISTLKATDQTINIDTGTYEVFTIFSNIIGNGYVFPDYYSSSHNGQKIVTMGRGWNTVPIGTRPIYLWDLTQESFKELQDNSITQSAERVVISPDGNYIVALDNTGTGFMGYLLDGSGNLIYDLDVNDIQETGEEEDDLFSGIGILLSHEFSETRHFDENLSYENIKVIPIMQVWKNSTAIKAGLQPGDLLLEVDGQSVSEFENSLDTYQILHGELGTIAKLKIKRGIEIQEFSVEREKLQHPTSNQFIIGDHGKFSPNSKYLLTWMRGDELLFLRDLESEEKVTWNHPATILNVYPSPDNKLIAITGTDYTITLLDYSGNLIRSIKVQQSPNDLAFSPDGQRIAFLGHPNELSIWNLAGKMLAKYTIPEEGSGLVRFAPDGKSIAVGGRRVRIYPNQTLDELIATGCEWLEDYFTTYPEEKEKLPACQ</sequence>